<dbReference type="InterPro" id="IPR013216">
    <property type="entry name" value="Methyltransf_11"/>
</dbReference>
<keyword evidence="2" id="KW-0808">Transferase</keyword>
<dbReference type="GO" id="GO:0032259">
    <property type="term" value="P:methylation"/>
    <property type="evidence" value="ECO:0007669"/>
    <property type="project" value="UniProtKB-KW"/>
</dbReference>
<comment type="caution">
    <text evidence="2">The sequence shown here is derived from an EMBL/GenBank/DDBJ whole genome shotgun (WGS) entry which is preliminary data.</text>
</comment>
<dbReference type="Gene3D" id="3.40.50.150">
    <property type="entry name" value="Vaccinia Virus protein VP39"/>
    <property type="match status" value="1"/>
</dbReference>
<sequence>MTNDEMRATWTSAGVGWVEHQRIFDSVFAPVTAALLDAADLGPRQRVLDVGCGSGTLLAAGADRGASMVGIDISPTMVEAARHRVPEATVVLADAQTAGLLDAAPGAAFDRVVSRFGVMFFADPVVAFTRIWSAATPDARLAFACWRTRAENPMFSLGTDVLVARMAPRPEQPPYAPGPTAFAEPDRLHAVLEGAGWTSVTMTPVDFTCDYGVDGSDGVEERMATMLATTTGQAARAELEPVLGPAGWAALLDEARREVAAAKVDGVVRFPGAIWLVTAEAGD</sequence>
<dbReference type="PANTHER" id="PTHR43861">
    <property type="entry name" value="TRANS-ACONITATE 2-METHYLTRANSFERASE-RELATED"/>
    <property type="match status" value="1"/>
</dbReference>
<keyword evidence="3" id="KW-1185">Reference proteome</keyword>
<organism evidence="2 3">
    <name type="scientific">Nocardioides mangrovi</name>
    <dbReference type="NCBI Taxonomy" id="2874580"/>
    <lineage>
        <taxon>Bacteria</taxon>
        <taxon>Bacillati</taxon>
        <taxon>Actinomycetota</taxon>
        <taxon>Actinomycetes</taxon>
        <taxon>Propionibacteriales</taxon>
        <taxon>Nocardioidaceae</taxon>
        <taxon>Nocardioides</taxon>
    </lineage>
</organism>
<gene>
    <name evidence="2" type="ORF">K8U61_18995</name>
</gene>
<protein>
    <submittedName>
        <fullName evidence="2">Class I SAM-dependent methyltransferase</fullName>
    </submittedName>
</protein>
<dbReference type="Proteomes" id="UP000780875">
    <property type="component" value="Unassembled WGS sequence"/>
</dbReference>
<dbReference type="CDD" id="cd02440">
    <property type="entry name" value="AdoMet_MTases"/>
    <property type="match status" value="1"/>
</dbReference>
<dbReference type="PANTHER" id="PTHR43861:SF1">
    <property type="entry name" value="TRANS-ACONITATE 2-METHYLTRANSFERASE"/>
    <property type="match status" value="1"/>
</dbReference>
<evidence type="ECO:0000313" key="3">
    <source>
        <dbReference type="Proteomes" id="UP000780875"/>
    </source>
</evidence>
<dbReference type="Pfam" id="PF08241">
    <property type="entry name" value="Methyltransf_11"/>
    <property type="match status" value="1"/>
</dbReference>
<dbReference type="EMBL" id="JAIQZJ010000013">
    <property type="protein sequence ID" value="MBZ5740270.1"/>
    <property type="molecule type" value="Genomic_DNA"/>
</dbReference>
<name>A0ABS7UHJ4_9ACTN</name>
<feature type="domain" description="Methyltransferase type 11" evidence="1">
    <location>
        <begin position="48"/>
        <end position="143"/>
    </location>
</feature>
<evidence type="ECO:0000313" key="2">
    <source>
        <dbReference type="EMBL" id="MBZ5740270.1"/>
    </source>
</evidence>
<keyword evidence="2" id="KW-0489">Methyltransferase</keyword>
<accession>A0ABS7UHJ4</accession>
<dbReference type="InterPro" id="IPR029063">
    <property type="entry name" value="SAM-dependent_MTases_sf"/>
</dbReference>
<dbReference type="RefSeq" id="WP_224124632.1">
    <property type="nucleotide sequence ID" value="NZ_JAIQZJ010000013.1"/>
</dbReference>
<reference evidence="2 3" key="1">
    <citation type="submission" date="2021-09" db="EMBL/GenBank/DDBJ databases">
        <title>Whole genome sequence of Nocardioides sp. GBK3QG-3.</title>
        <authorList>
            <person name="Tuo L."/>
        </authorList>
    </citation>
    <scope>NUCLEOTIDE SEQUENCE [LARGE SCALE GENOMIC DNA]</scope>
    <source>
        <strain evidence="2 3">GBK3QG-3</strain>
    </source>
</reference>
<dbReference type="SUPFAM" id="SSF53335">
    <property type="entry name" value="S-adenosyl-L-methionine-dependent methyltransferases"/>
    <property type="match status" value="1"/>
</dbReference>
<dbReference type="GO" id="GO:0008168">
    <property type="term" value="F:methyltransferase activity"/>
    <property type="evidence" value="ECO:0007669"/>
    <property type="project" value="UniProtKB-KW"/>
</dbReference>
<evidence type="ECO:0000259" key="1">
    <source>
        <dbReference type="Pfam" id="PF08241"/>
    </source>
</evidence>
<proteinExistence type="predicted"/>